<dbReference type="AlphaFoldDB" id="A0A1H8R9U8"/>
<dbReference type="Proteomes" id="UP000198657">
    <property type="component" value="Unassembled WGS sequence"/>
</dbReference>
<dbReference type="RefSeq" id="WP_091173853.1">
    <property type="nucleotide sequence ID" value="NZ_CBCSFM010000008.1"/>
</dbReference>
<dbReference type="InterPro" id="IPR036291">
    <property type="entry name" value="NAD(P)-bd_dom_sf"/>
</dbReference>
<reference evidence="4" key="1">
    <citation type="submission" date="2016-10" db="EMBL/GenBank/DDBJ databases">
        <authorList>
            <person name="Varghese N."/>
            <person name="Submissions S."/>
        </authorList>
    </citation>
    <scope>NUCLEOTIDE SEQUENCE [LARGE SCALE GENOMIC DNA]</scope>
    <source>
        <strain evidence="4">CGMCC 1.8704</strain>
    </source>
</reference>
<dbReference type="CDD" id="cd08946">
    <property type="entry name" value="SDR_e"/>
    <property type="match status" value="1"/>
</dbReference>
<dbReference type="SUPFAM" id="SSF51735">
    <property type="entry name" value="NAD(P)-binding Rossmann-fold domains"/>
    <property type="match status" value="1"/>
</dbReference>
<evidence type="ECO:0000313" key="3">
    <source>
        <dbReference type="EMBL" id="SEO63171.1"/>
    </source>
</evidence>
<dbReference type="EMBL" id="FODN01000009">
    <property type="protein sequence ID" value="SEO63171.1"/>
    <property type="molecule type" value="Genomic_DNA"/>
</dbReference>
<feature type="domain" description="NAD-dependent epimerase/dehydratase" evidence="2">
    <location>
        <begin position="6"/>
        <end position="238"/>
    </location>
</feature>
<dbReference type="STRING" id="604089.SAMN04487942_3278"/>
<protein>
    <submittedName>
        <fullName evidence="3">UDP-glucose 4-epimerase</fullName>
    </submittedName>
</protein>
<accession>A0A1H8R9U8</accession>
<dbReference type="PANTHER" id="PTHR43000">
    <property type="entry name" value="DTDP-D-GLUCOSE 4,6-DEHYDRATASE-RELATED"/>
    <property type="match status" value="1"/>
</dbReference>
<gene>
    <name evidence="3" type="ORF">SAMN04487942_3278</name>
</gene>
<evidence type="ECO:0000313" key="4">
    <source>
        <dbReference type="Proteomes" id="UP000198657"/>
    </source>
</evidence>
<dbReference type="Gene3D" id="3.40.50.720">
    <property type="entry name" value="NAD(P)-binding Rossmann-like Domain"/>
    <property type="match status" value="1"/>
</dbReference>
<sequence>MVNKKVLVTGGSGYIGARLCLHLANEGYAVTPLCYSKIPSDENWISKMDRVILGDIRDEVFMQEVAEYQYDILVHLVSLDHHQSNGSPSFVSSVNITPVWSMLDIFSKKGLGKFIYFSTAQVYGMLKDEVVTESKKLNAQNAYGLTHQIGELICEHYDKTTAVDCCIVRLSNSYGAPLFEENNCWWLVVNDLCRMAYIQKEIILQSDGTPLRDFIHGWDVCYGVQNIIETPEKNLTYNLSSGTTLSIMDIAKKIKAVFAIRYGIELPISATDQKNKTESKRYQLDNSLIRSIGFEFKLSLEDGINNLFDYLEHNNE</sequence>
<dbReference type="OrthoDB" id="9811425at2"/>
<keyword evidence="4" id="KW-1185">Reference proteome</keyword>
<evidence type="ECO:0000259" key="2">
    <source>
        <dbReference type="Pfam" id="PF01370"/>
    </source>
</evidence>
<proteinExistence type="inferred from homology"/>
<dbReference type="InterPro" id="IPR001509">
    <property type="entry name" value="Epimerase_deHydtase"/>
</dbReference>
<comment type="similarity">
    <text evidence="1">Belongs to the NAD(P)-dependent epimerase/dehydratase family.</text>
</comment>
<dbReference type="Pfam" id="PF01370">
    <property type="entry name" value="Epimerase"/>
    <property type="match status" value="1"/>
</dbReference>
<name>A0A1H8R9U8_9FLAO</name>
<evidence type="ECO:0000256" key="1">
    <source>
        <dbReference type="ARBA" id="ARBA00007637"/>
    </source>
</evidence>
<organism evidence="3 4">
    <name type="scientific">Flavobacterium sinopsychrotolerans</name>
    <dbReference type="NCBI Taxonomy" id="604089"/>
    <lineage>
        <taxon>Bacteria</taxon>
        <taxon>Pseudomonadati</taxon>
        <taxon>Bacteroidota</taxon>
        <taxon>Flavobacteriia</taxon>
        <taxon>Flavobacteriales</taxon>
        <taxon>Flavobacteriaceae</taxon>
        <taxon>Flavobacterium</taxon>
    </lineage>
</organism>